<reference evidence="7 8" key="1">
    <citation type="submission" date="2020-03" db="EMBL/GenBank/DDBJ databases">
        <title>Draft Genome Sequence of Cudoniella acicularis.</title>
        <authorList>
            <person name="Buettner E."/>
            <person name="Kellner H."/>
        </authorList>
    </citation>
    <scope>NUCLEOTIDE SEQUENCE [LARGE SCALE GENOMIC DNA]</scope>
    <source>
        <strain evidence="7 8">DSM 108380</strain>
    </source>
</reference>
<dbReference type="SUPFAM" id="SSF57850">
    <property type="entry name" value="RING/U-box"/>
    <property type="match status" value="2"/>
</dbReference>
<keyword evidence="4" id="KW-0862">Zinc</keyword>
<dbReference type="InterPro" id="IPR017907">
    <property type="entry name" value="Znf_RING_CS"/>
</dbReference>
<name>A0A8H4RXR1_9HELO</name>
<comment type="caution">
    <text evidence="7">The sequence shown here is derived from an EMBL/GenBank/DDBJ whole genome shotgun (WGS) entry which is preliminary data.</text>
</comment>
<dbReference type="GO" id="GO:0016567">
    <property type="term" value="P:protein ubiquitination"/>
    <property type="evidence" value="ECO:0007669"/>
    <property type="project" value="InterPro"/>
</dbReference>
<dbReference type="Proteomes" id="UP000566819">
    <property type="component" value="Unassembled WGS sequence"/>
</dbReference>
<dbReference type="EMBL" id="JAAMPI010000037">
    <property type="protein sequence ID" value="KAF4637071.1"/>
    <property type="molecule type" value="Genomic_DNA"/>
</dbReference>
<dbReference type="Gene3D" id="3.30.40.10">
    <property type="entry name" value="Zinc/RING finger domain, C3HC4 (zinc finger)"/>
    <property type="match status" value="1"/>
</dbReference>
<dbReference type="OrthoDB" id="9977870at2759"/>
<dbReference type="PANTHER" id="PTHR11685">
    <property type="entry name" value="RBR FAMILY RING FINGER AND IBR DOMAIN-CONTAINING"/>
    <property type="match status" value="1"/>
</dbReference>
<evidence type="ECO:0000256" key="2">
    <source>
        <dbReference type="ARBA" id="ARBA00022771"/>
    </source>
</evidence>
<feature type="domain" description="RING-type" evidence="6">
    <location>
        <begin position="174"/>
        <end position="212"/>
    </location>
</feature>
<evidence type="ECO:0000259" key="6">
    <source>
        <dbReference type="PROSITE" id="PS50089"/>
    </source>
</evidence>
<organism evidence="7 8">
    <name type="scientific">Cudoniella acicularis</name>
    <dbReference type="NCBI Taxonomy" id="354080"/>
    <lineage>
        <taxon>Eukaryota</taxon>
        <taxon>Fungi</taxon>
        <taxon>Dikarya</taxon>
        <taxon>Ascomycota</taxon>
        <taxon>Pezizomycotina</taxon>
        <taxon>Leotiomycetes</taxon>
        <taxon>Helotiales</taxon>
        <taxon>Tricladiaceae</taxon>
        <taxon>Cudoniella</taxon>
    </lineage>
</organism>
<accession>A0A8H4RXR1</accession>
<gene>
    <name evidence="7" type="ORF">G7Y89_g1025</name>
</gene>
<dbReference type="Pfam" id="PF01485">
    <property type="entry name" value="IBR"/>
    <property type="match status" value="1"/>
</dbReference>
<keyword evidence="1" id="KW-0479">Metal-binding</keyword>
<dbReference type="AlphaFoldDB" id="A0A8H4RXR1"/>
<dbReference type="GO" id="GO:0008270">
    <property type="term" value="F:zinc ion binding"/>
    <property type="evidence" value="ECO:0007669"/>
    <property type="project" value="UniProtKB-KW"/>
</dbReference>
<keyword evidence="2 5" id="KW-0863">Zinc-finger</keyword>
<sequence>MDDETAALIFEIQLADSIELGKMCDRKGKGREGDPTDSQLAFQIYTEDLKRNATIVADKKMTKSIARACQTDGEVLITALSQEQTAIGDREVACRLGGVVKPTPAVELWTVTSEFLEEEMLGKMKALYVEAPTGNADLDIETGALVPYAKNDEAESSKWAAARTSKTKLSYKLCEACQEDIRFYDVARAPCGHEYCRNCLQDLFRASLTDDCLFPPRCCRQPIITCTVRIFLTAELVQKYEEKKIEYDTPDRTYCSNPSCSVFIRAQRIAEDRATCSVCSRVTCTICKGVAHEGDCPADVALQQVLATATENGWQRCYGCKRLVELNFGSALVENNSATSVEIVGRHVDANSGMRIDYLQEPTKSLHVNQLKLMCRNGKLELLLLLKTLGLGTTVITRGGITSGDSINVKSEGIKSHPPFCLTKVQFSFRFNEVIVTSKPEINDEIFISILDWYRVLYFERPFDET</sequence>
<keyword evidence="8" id="KW-1185">Reference proteome</keyword>
<dbReference type="GO" id="GO:0004842">
    <property type="term" value="F:ubiquitin-protein transferase activity"/>
    <property type="evidence" value="ECO:0007669"/>
    <property type="project" value="InterPro"/>
</dbReference>
<evidence type="ECO:0000313" key="7">
    <source>
        <dbReference type="EMBL" id="KAF4637071.1"/>
    </source>
</evidence>
<proteinExistence type="predicted"/>
<dbReference type="SMART" id="SM00647">
    <property type="entry name" value="IBR"/>
    <property type="match status" value="1"/>
</dbReference>
<dbReference type="InterPro" id="IPR013083">
    <property type="entry name" value="Znf_RING/FYVE/PHD"/>
</dbReference>
<dbReference type="PROSITE" id="PS00518">
    <property type="entry name" value="ZF_RING_1"/>
    <property type="match status" value="1"/>
</dbReference>
<evidence type="ECO:0000256" key="4">
    <source>
        <dbReference type="ARBA" id="ARBA00022833"/>
    </source>
</evidence>
<dbReference type="InterPro" id="IPR001841">
    <property type="entry name" value="Znf_RING"/>
</dbReference>
<keyword evidence="3" id="KW-0833">Ubl conjugation pathway</keyword>
<dbReference type="CDD" id="cd20335">
    <property type="entry name" value="BRcat_RBR"/>
    <property type="match status" value="1"/>
</dbReference>
<evidence type="ECO:0000256" key="1">
    <source>
        <dbReference type="ARBA" id="ARBA00022723"/>
    </source>
</evidence>
<dbReference type="InterPro" id="IPR031127">
    <property type="entry name" value="E3_UB_ligase_RBR"/>
</dbReference>
<evidence type="ECO:0000313" key="8">
    <source>
        <dbReference type="Proteomes" id="UP000566819"/>
    </source>
</evidence>
<dbReference type="PROSITE" id="PS50089">
    <property type="entry name" value="ZF_RING_2"/>
    <property type="match status" value="1"/>
</dbReference>
<evidence type="ECO:0000256" key="3">
    <source>
        <dbReference type="ARBA" id="ARBA00022786"/>
    </source>
</evidence>
<protein>
    <recommendedName>
        <fullName evidence="6">RING-type domain-containing protein</fullName>
    </recommendedName>
</protein>
<evidence type="ECO:0000256" key="5">
    <source>
        <dbReference type="PROSITE-ProRule" id="PRU00175"/>
    </source>
</evidence>
<dbReference type="InterPro" id="IPR002867">
    <property type="entry name" value="IBR_dom"/>
</dbReference>